<dbReference type="OrthoDB" id="566238at2759"/>
<reference evidence="3 4" key="1">
    <citation type="submission" date="2018-07" db="EMBL/GenBank/DDBJ databases">
        <title>The complete nuclear genome of the prasinophyte Chloropicon primus (CCMP1205).</title>
        <authorList>
            <person name="Pombert J.-F."/>
            <person name="Otis C."/>
            <person name="Turmel M."/>
            <person name="Lemieux C."/>
        </authorList>
    </citation>
    <scope>NUCLEOTIDE SEQUENCE [LARGE SCALE GENOMIC DNA]</scope>
    <source>
        <strain evidence="3 4">CCMP1205</strain>
    </source>
</reference>
<dbReference type="EMBL" id="HBHL01010986">
    <property type="protein sequence ID" value="CAD9718395.1"/>
    <property type="molecule type" value="Transcribed_RNA"/>
</dbReference>
<evidence type="ECO:0000259" key="1">
    <source>
        <dbReference type="PROSITE" id="PS50206"/>
    </source>
</evidence>
<dbReference type="AlphaFoldDB" id="A0A5B8N0X7"/>
<dbReference type="Pfam" id="PF00581">
    <property type="entry name" value="Rhodanese"/>
    <property type="match status" value="1"/>
</dbReference>
<feature type="domain" description="Rhodanese" evidence="1">
    <location>
        <begin position="54"/>
        <end position="151"/>
    </location>
</feature>
<accession>A0A5B8N0X7</accession>
<evidence type="ECO:0000313" key="4">
    <source>
        <dbReference type="Proteomes" id="UP000316726"/>
    </source>
</evidence>
<dbReference type="EMBL" id="CP031052">
    <property type="protein sequence ID" value="QDZ25916.1"/>
    <property type="molecule type" value="Genomic_DNA"/>
</dbReference>
<dbReference type="SMART" id="SM00450">
    <property type="entry name" value="RHOD"/>
    <property type="match status" value="1"/>
</dbReference>
<dbReference type="InterPro" id="IPR001763">
    <property type="entry name" value="Rhodanese-like_dom"/>
</dbReference>
<evidence type="ECO:0000313" key="3">
    <source>
        <dbReference type="EMBL" id="QDZ25916.1"/>
    </source>
</evidence>
<gene>
    <name evidence="3" type="ORF">A3770_19p84340</name>
    <name evidence="2" type="ORF">CPRI1469_LOCUS7260</name>
</gene>
<dbReference type="STRING" id="1764295.A0A5B8N0X7"/>
<reference evidence="2" key="2">
    <citation type="submission" date="2021-01" db="EMBL/GenBank/DDBJ databases">
        <authorList>
            <person name="Corre E."/>
            <person name="Pelletier E."/>
            <person name="Niang G."/>
            <person name="Scheremetjew M."/>
            <person name="Finn R."/>
            <person name="Kale V."/>
            <person name="Holt S."/>
            <person name="Cochrane G."/>
            <person name="Meng A."/>
            <person name="Brown T."/>
            <person name="Cohen L."/>
        </authorList>
    </citation>
    <scope>NUCLEOTIDE SEQUENCE</scope>
    <source>
        <strain evidence="2">CCMP1205</strain>
    </source>
</reference>
<dbReference type="CDD" id="cd00158">
    <property type="entry name" value="RHOD"/>
    <property type="match status" value="1"/>
</dbReference>
<keyword evidence="4" id="KW-1185">Reference proteome</keyword>
<name>A0A5B8N0X7_9CHLO</name>
<proteinExistence type="predicted"/>
<dbReference type="Gene3D" id="3.40.250.10">
    <property type="entry name" value="Rhodanese-like domain"/>
    <property type="match status" value="1"/>
</dbReference>
<organism evidence="3 4">
    <name type="scientific">Chloropicon primus</name>
    <dbReference type="NCBI Taxonomy" id="1764295"/>
    <lineage>
        <taxon>Eukaryota</taxon>
        <taxon>Viridiplantae</taxon>
        <taxon>Chlorophyta</taxon>
        <taxon>Chloropicophyceae</taxon>
        <taxon>Chloropicales</taxon>
        <taxon>Chloropicaceae</taxon>
        <taxon>Chloropicon</taxon>
    </lineage>
</organism>
<protein>
    <recommendedName>
        <fullName evidence="1">Rhodanese domain-containing protein</fullName>
    </recommendedName>
</protein>
<dbReference type="InterPro" id="IPR036873">
    <property type="entry name" value="Rhodanese-like_dom_sf"/>
</dbReference>
<dbReference type="PROSITE" id="PS50206">
    <property type="entry name" value="RHODANESE_3"/>
    <property type="match status" value="1"/>
</dbReference>
<evidence type="ECO:0000313" key="2">
    <source>
        <dbReference type="EMBL" id="CAD9718395.1"/>
    </source>
</evidence>
<sequence length="198" mass="22137">MLLQSRARGALAWRPRDGGKRCVVGRTRRGLGRTVRASEVDEVEPSEVNPNVLFKQQYKFLDVREERAYEEEHLTKPAQCSKNLPLPEDVELLPQAAEAERLSKGTAWLVADEDGTRAVEAARALKDAGWETAAVVGGYRGWREVWTTSGRRVPPKGRWVATGKEALKSGLNVGGAALSYEERLNVEDLSKKEYKEFE</sequence>
<dbReference type="Proteomes" id="UP000316726">
    <property type="component" value="Chromosome 19"/>
</dbReference>
<dbReference type="SUPFAM" id="SSF52821">
    <property type="entry name" value="Rhodanese/Cell cycle control phosphatase"/>
    <property type="match status" value="1"/>
</dbReference>